<evidence type="ECO:0000259" key="2">
    <source>
        <dbReference type="Pfam" id="PF02719"/>
    </source>
</evidence>
<dbReference type="InterPro" id="IPR003869">
    <property type="entry name" value="Polysac_CapD-like"/>
</dbReference>
<name>A0A832J8G7_9GAMM</name>
<dbReference type="InterPro" id="IPR051203">
    <property type="entry name" value="Polysaccharide_Synthase-Rel"/>
</dbReference>
<accession>A0A832J8G7</accession>
<gene>
    <name evidence="3" type="ORF">ENJ65_02055</name>
</gene>
<evidence type="ECO:0000256" key="1">
    <source>
        <dbReference type="ARBA" id="ARBA00007430"/>
    </source>
</evidence>
<dbReference type="EMBL" id="DRNF01000129">
    <property type="protein sequence ID" value="HHJ80397.1"/>
    <property type="molecule type" value="Genomic_DNA"/>
</dbReference>
<feature type="domain" description="Polysaccharide biosynthesis protein CapD-like" evidence="2">
    <location>
        <begin position="1"/>
        <end position="95"/>
    </location>
</feature>
<evidence type="ECO:0000313" key="3">
    <source>
        <dbReference type="EMBL" id="HHJ80397.1"/>
    </source>
</evidence>
<dbReference type="AlphaFoldDB" id="A0A832J8G7"/>
<reference evidence="3" key="1">
    <citation type="journal article" date="2020" name="mSystems">
        <title>Genome- and Community-Level Interaction Insights into Carbon Utilization and Element Cycling Functions of Hydrothermarchaeota in Hydrothermal Sediment.</title>
        <authorList>
            <person name="Zhou Z."/>
            <person name="Liu Y."/>
            <person name="Xu W."/>
            <person name="Pan J."/>
            <person name="Luo Z.H."/>
            <person name="Li M."/>
        </authorList>
    </citation>
    <scope>NUCLEOTIDE SEQUENCE [LARGE SCALE GENOMIC DNA]</scope>
    <source>
        <strain evidence="3">HyVt-505</strain>
    </source>
</reference>
<organism evidence="3">
    <name type="scientific">Candidatus Tenderia electrophaga</name>
    <dbReference type="NCBI Taxonomy" id="1748243"/>
    <lineage>
        <taxon>Bacteria</taxon>
        <taxon>Pseudomonadati</taxon>
        <taxon>Pseudomonadota</taxon>
        <taxon>Gammaproteobacteria</taxon>
        <taxon>Candidatus Tenderiales</taxon>
        <taxon>Candidatus Tenderiaceae</taxon>
        <taxon>Candidatus Tenderia</taxon>
    </lineage>
</organism>
<dbReference type="PANTHER" id="PTHR43318:SF1">
    <property type="entry name" value="POLYSACCHARIDE BIOSYNTHESIS PROTEIN EPSC-RELATED"/>
    <property type="match status" value="1"/>
</dbReference>
<protein>
    <submittedName>
        <fullName evidence="3">Polysaccharide biosynthesis protein</fullName>
    </submittedName>
</protein>
<feature type="non-terminal residue" evidence="3">
    <location>
        <position position="1"/>
    </location>
</feature>
<dbReference type="SUPFAM" id="SSF51735">
    <property type="entry name" value="NAD(P)-binding Rossmann-fold domains"/>
    <property type="match status" value="1"/>
</dbReference>
<comment type="caution">
    <text evidence="3">The sequence shown here is derived from an EMBL/GenBank/DDBJ whole genome shotgun (WGS) entry which is preliminary data.</text>
</comment>
<dbReference type="Proteomes" id="UP000885832">
    <property type="component" value="Unassembled WGS sequence"/>
</dbReference>
<proteinExistence type="inferred from homology"/>
<comment type="similarity">
    <text evidence="1">Belongs to the polysaccharide synthase family.</text>
</comment>
<dbReference type="InterPro" id="IPR036291">
    <property type="entry name" value="NAD(P)-bd_dom_sf"/>
</dbReference>
<dbReference type="Pfam" id="PF02719">
    <property type="entry name" value="Polysacc_synt_2"/>
    <property type="match status" value="1"/>
</dbReference>
<dbReference type="PANTHER" id="PTHR43318">
    <property type="entry name" value="UDP-N-ACETYLGLUCOSAMINE 4,6-DEHYDRATASE"/>
    <property type="match status" value="1"/>
</dbReference>
<dbReference type="Gene3D" id="3.40.50.720">
    <property type="entry name" value="NAD(P)-binding Rossmann-like Domain"/>
    <property type="match status" value="1"/>
</dbReference>
<sequence length="153" mass="17455">PEISRFFMTIPEASQLIIQAGVMGKGREIFVLDMGEPIKIAYLAEQMIRLSGKLPGEDIKITYTGLRPGEKLFEELFHDQESLSETGHEKIFLAKSRVVDRKEVEYVLEEMRKYCQSYDSEKLKDLLKELVPEMGASGVVENDNVIPFEKVVN</sequence>